<keyword evidence="2" id="KW-0472">Membrane</keyword>
<name>A0A8S1WC39_PAROT</name>
<dbReference type="PANTHER" id="PTHR31600">
    <property type="entry name" value="TINY MACROCYSTS PROTEIN B-RELATED"/>
    <property type="match status" value="1"/>
</dbReference>
<dbReference type="PANTHER" id="PTHR31600:SF2">
    <property type="entry name" value="GAMETE ENRICHED GENE 10 PROTEIN-RELATED"/>
    <property type="match status" value="1"/>
</dbReference>
<accession>A0A8S1WC39</accession>
<gene>
    <name evidence="3" type="ORF">POCTA_138.1.T0910097</name>
</gene>
<keyword evidence="2" id="KW-0812">Transmembrane</keyword>
<evidence type="ECO:0000256" key="2">
    <source>
        <dbReference type="SAM" id="Phobius"/>
    </source>
</evidence>
<feature type="transmembrane region" description="Helical" evidence="2">
    <location>
        <begin position="1357"/>
        <end position="1380"/>
    </location>
</feature>
<evidence type="ECO:0000313" key="3">
    <source>
        <dbReference type="EMBL" id="CAD8187848.1"/>
    </source>
</evidence>
<dbReference type="OrthoDB" id="301332at2759"/>
<feature type="transmembrane region" description="Helical" evidence="2">
    <location>
        <begin position="85"/>
        <end position="109"/>
    </location>
</feature>
<organism evidence="3 4">
    <name type="scientific">Paramecium octaurelia</name>
    <dbReference type="NCBI Taxonomy" id="43137"/>
    <lineage>
        <taxon>Eukaryota</taxon>
        <taxon>Sar</taxon>
        <taxon>Alveolata</taxon>
        <taxon>Ciliophora</taxon>
        <taxon>Intramacronucleata</taxon>
        <taxon>Oligohymenophorea</taxon>
        <taxon>Peniculida</taxon>
        <taxon>Parameciidae</taxon>
        <taxon>Paramecium</taxon>
    </lineage>
</organism>
<feature type="transmembrane region" description="Helical" evidence="2">
    <location>
        <begin position="1236"/>
        <end position="1255"/>
    </location>
</feature>
<keyword evidence="4" id="KW-1185">Reference proteome</keyword>
<feature type="transmembrane region" description="Helical" evidence="2">
    <location>
        <begin position="188"/>
        <end position="205"/>
    </location>
</feature>
<feature type="transmembrane region" description="Helical" evidence="2">
    <location>
        <begin position="239"/>
        <end position="258"/>
    </location>
</feature>
<comment type="caution">
    <text evidence="3">The sequence shown here is derived from an EMBL/GenBank/DDBJ whole genome shotgun (WGS) entry which is preliminary data.</text>
</comment>
<feature type="transmembrane region" description="Helical" evidence="2">
    <location>
        <begin position="149"/>
        <end position="167"/>
    </location>
</feature>
<dbReference type="EMBL" id="CAJJDP010000090">
    <property type="protein sequence ID" value="CAD8187848.1"/>
    <property type="molecule type" value="Genomic_DNA"/>
</dbReference>
<feature type="transmembrane region" description="Helical" evidence="2">
    <location>
        <begin position="1038"/>
        <end position="1057"/>
    </location>
</feature>
<sequence length="1673" mass="197901">MQIIGKIIKNQLREMQQLLKESKASTQINLKILSLFYVGIRLSILLPTSQFANENYKDEKFILLKTIINWFTVLSPINSMNNHNIIIISVIIISILHWISTLIIIFGSFESKILHHYSQKYFTYLSSLLLYPTFIHIQNLKFIGDFDEIVIVSIIPVIFNSTIQNYIQRNYSLPTRNPFVKRHRITNYLISLIEMIGLVSIVYLSEEYQCVILILIFFVQLLDALFVNPYQYYVNLQYCFWSSLLFFASLFKLIAFFWDPYQYFYLGIYLIPLLSFVVQGYFQLQQEDNLIQNCLQKELLLQIVDMYYSGNEITKNKILYIIRTKFQTVIKEKFDIDLQLQQCIMQLFTKIIEQLNMSERYQDEDFYIYKILFFLQTCEKQNLGYIKMKKFQASTNSQSLYFQILADNIYFSVVKSKLKKKITQQTEESQNSLSLTEIRASQILHEKSMSFIAQILSMKLKFWERLQQGYSKIEELAKQSENLSNLLIKLKNLVFSELQINVFSIQKDLFKLNILDLRLLSLIFSGVLNDFHITLEIEQRIEELLSFERNLQTRNILNTTLLNDEMILVSVSMLKNQGQIMASNRTKMQKFFQYPTEDSFMQIQHINQLLPKYLQEKHDEFINNFLKIGESFIFDQSRDVFPIYQTGFSFNSTLQLVHSYDNLDDYIVTAALKQVNENTDFIIFDDTGKILGISKSIQNILLSNSKQEFDEQILKSYIFFWFHNLFDSVQQFQQEQQNDQLNTFKISTQKTFVTPIQDIDNIIREHETYKKSHLITQTSGMKTEQQENTYHQAQSQPKYTCFKKNYIQQTQEFVSSCSLKENSVHPYYQIVYNLILNVMKNKYPYFLMQITEYRYKDVKKQGLELSNSAISSFYHSKNMKTTEQVEDDYLLDENDGPLNFVINQPVVNKLLINEQDDETYQEAQMNRIQPQQKSIDPRESNLVSPRGNREILIQKEYDYEDEEEEGRDQKSKVDKSSSQKEQRADILQVVLREQNLEQNDLHKQNKQSVTSATSDKTQNSVYNLIRKLTYSEQMQSSIIKSIVICIVLTLIMMILIISEMQIARSNTDQLKYDIPLVRIPQRFNRLYCTFVTLGQLDLQLNLLNQSYGALYEYRVRNESMVRREEMLSMMMDLKNEFAKLEEENRLPIVAVRIINEFSYQELNVTMIQFDSMVNEYTERINQYLQGSDELSYIEKIQVLVQFLKGNLINQLNLTIKLVEEIENEFFDLITYFETEYLIFLLVLLWIIFFMLILQFKQWHQPYIYMQTVLLLISRISEKDIEYSCQKMSYISNMLDKDKQLWKHINYFREYFWFSRTSTHNSIKYTSSSVSQLKQTSKQSSTRVKSVSRIQETNFSIINIYLMLFFLWVLLSGYVLSTFLIMKQNMEDSQPELRLAMEYVRFKQDLDGVMIISQLLKNQQILIDETMASGVFRLNPELSTKDKYFTRLYAELLKQFVSLQEDSTSIFEHIYSDIVASKKISSSNKELLLKMYETDLCLIIPSQLPFCEYENGQFKYFPTYPSAEDIDNNRMLYRYGINGIFQTIQSIFTTHYSLELNGIKDTNLTIVNQFLQSPEFIQVILSYTFDISFALLEFYYTIIQASLDILEEDYQMIVVYVVTFGLGALITLYIVIFIRATTLQQRVQSIRQALIIIPHESLQDQSILNAIRKIDRTL</sequence>
<proteinExistence type="predicted"/>
<feature type="region of interest" description="Disordered" evidence="1">
    <location>
        <begin position="926"/>
        <end position="981"/>
    </location>
</feature>
<protein>
    <submittedName>
        <fullName evidence="3">Uncharacterized protein</fullName>
    </submittedName>
</protein>
<dbReference type="InterPro" id="IPR052994">
    <property type="entry name" value="Tiny_macrocysts_regulators"/>
</dbReference>
<feature type="compositionally biased region" description="Basic and acidic residues" evidence="1">
    <location>
        <begin position="947"/>
        <end position="957"/>
    </location>
</feature>
<keyword evidence="2" id="KW-1133">Transmembrane helix</keyword>
<dbReference type="OMA" id="IFTTHYS"/>
<feature type="transmembrane region" description="Helical" evidence="2">
    <location>
        <begin position="1609"/>
        <end position="1633"/>
    </location>
</feature>
<evidence type="ECO:0000256" key="1">
    <source>
        <dbReference type="SAM" id="MobiDB-lite"/>
    </source>
</evidence>
<reference evidence="3" key="1">
    <citation type="submission" date="2021-01" db="EMBL/GenBank/DDBJ databases">
        <authorList>
            <consortium name="Genoscope - CEA"/>
            <person name="William W."/>
        </authorList>
    </citation>
    <scope>NUCLEOTIDE SEQUENCE</scope>
</reference>
<feature type="transmembrane region" description="Helical" evidence="2">
    <location>
        <begin position="264"/>
        <end position="282"/>
    </location>
</feature>
<feature type="compositionally biased region" description="Basic and acidic residues" evidence="1">
    <location>
        <begin position="967"/>
        <end position="981"/>
    </location>
</feature>
<evidence type="ECO:0000313" key="4">
    <source>
        <dbReference type="Proteomes" id="UP000683925"/>
    </source>
</evidence>
<dbReference type="Proteomes" id="UP000683925">
    <property type="component" value="Unassembled WGS sequence"/>
</dbReference>
<feature type="transmembrane region" description="Helical" evidence="2">
    <location>
        <begin position="1575"/>
        <end position="1597"/>
    </location>
</feature>